<keyword evidence="7" id="KW-1185">Reference proteome</keyword>
<dbReference type="STRING" id="947166.A0A1D1WB24"/>
<evidence type="ECO:0000313" key="7">
    <source>
        <dbReference type="Proteomes" id="UP000186922"/>
    </source>
</evidence>
<dbReference type="GO" id="GO:0003735">
    <property type="term" value="F:structural constituent of ribosome"/>
    <property type="evidence" value="ECO:0007669"/>
    <property type="project" value="UniProtKB-UniRule"/>
</dbReference>
<accession>A0A1D1WB24</accession>
<evidence type="ECO:0000256" key="3">
    <source>
        <dbReference type="ARBA" id="ARBA00023274"/>
    </source>
</evidence>
<dbReference type="GO" id="GO:0006412">
    <property type="term" value="P:translation"/>
    <property type="evidence" value="ECO:0007669"/>
    <property type="project" value="UniProtKB-UniRule"/>
</dbReference>
<keyword evidence="3 4" id="KW-0687">Ribonucleoprotein</keyword>
<dbReference type="Pfam" id="PF01015">
    <property type="entry name" value="Ribosomal_S3Ae"/>
    <property type="match status" value="1"/>
</dbReference>
<evidence type="ECO:0000256" key="4">
    <source>
        <dbReference type="HAMAP-Rule" id="MF_03122"/>
    </source>
</evidence>
<dbReference type="GO" id="GO:0022627">
    <property type="term" value="C:cytosolic small ribosomal subunit"/>
    <property type="evidence" value="ECO:0007669"/>
    <property type="project" value="UniProtKB-UniRule"/>
</dbReference>
<dbReference type="EMBL" id="BDGG01000018">
    <property type="protein sequence ID" value="GAV08669.1"/>
    <property type="molecule type" value="Genomic_DNA"/>
</dbReference>
<feature type="initiator methionine" description="Removed" evidence="4">
    <location>
        <position position="1"/>
    </location>
</feature>
<dbReference type="InterPro" id="IPR001593">
    <property type="entry name" value="Ribosomal_eS1"/>
</dbReference>
<comment type="caution">
    <text evidence="6">The sequence shown here is derived from an EMBL/GenBank/DDBJ whole genome shotgun (WGS) entry which is preliminary data.</text>
</comment>
<feature type="compositionally biased region" description="Basic residues" evidence="5">
    <location>
        <begin position="1"/>
        <end position="19"/>
    </location>
</feature>
<dbReference type="SMART" id="SM01397">
    <property type="entry name" value="Ribosomal_S3Ae"/>
    <property type="match status" value="1"/>
</dbReference>
<dbReference type="AlphaFoldDB" id="A0A1D1WB24"/>
<keyword evidence="1 4" id="KW-0963">Cytoplasm</keyword>
<dbReference type="OrthoDB" id="9834376at2759"/>
<dbReference type="Proteomes" id="UP000186922">
    <property type="component" value="Unassembled WGS sequence"/>
</dbReference>
<dbReference type="InterPro" id="IPR027500">
    <property type="entry name" value="Ribosomal_eS1_euk"/>
</dbReference>
<keyword evidence="2 4" id="KW-0689">Ribosomal protein</keyword>
<sequence>MAVGKNKKLAKGGKKGGKKKVIDPFTRKEWYDVRAPGMFDTRNIGKTIVNRTQGTKIASEGLKGRVFEISQADLSTNSDDGFRKFRLISEDVSGKNVLTNFHGMTLTTDKIRSMVKKWQSLIEAHVDVKTTDGFLLRCFVIAFTAKRFNTQRKTAYAQHAQIKQIRKRMVDIITRQVSSKNLFDVVKDLKLDTMAKDIEKSCQGIYPLHDVYIRKVKVMKKPKLDLSKLLEMHGEGKGAMTHAVTAEGTVVDRPEGYEPPVLSSV</sequence>
<evidence type="ECO:0000313" key="6">
    <source>
        <dbReference type="EMBL" id="GAV08669.1"/>
    </source>
</evidence>
<comment type="similarity">
    <text evidence="4">Belongs to the eukaryotic ribosomal protein eS1 family.</text>
</comment>
<comment type="subcellular location">
    <subcellularLocation>
        <location evidence="4">Cytoplasm</location>
    </subcellularLocation>
</comment>
<evidence type="ECO:0000256" key="1">
    <source>
        <dbReference type="ARBA" id="ARBA00022490"/>
    </source>
</evidence>
<comment type="subunit">
    <text evidence="4">Component of the small ribosomal subunit. Mature ribosomes consist of a small (40S) and a large (60S) subunit. The 40S subunit contains about 33 different proteins and 1 molecule of RNA (18S). The 60S subunit contains about 49 different proteins and 3 molecules of RNA (28S, 5.8S and 5S).</text>
</comment>
<dbReference type="PANTHER" id="PTHR11830">
    <property type="entry name" value="40S RIBOSOMAL PROTEIN S3A"/>
    <property type="match status" value="1"/>
</dbReference>
<dbReference type="HAMAP" id="MF_03122">
    <property type="entry name" value="Ribosomal_eS1_euk"/>
    <property type="match status" value="1"/>
</dbReference>
<proteinExistence type="inferred from homology"/>
<gene>
    <name evidence="6" type="primary">RvY_18328-1</name>
    <name evidence="6" type="synonym">RvY_18328.1</name>
    <name evidence="6" type="ORF">RvY_18328</name>
</gene>
<evidence type="ECO:0000256" key="5">
    <source>
        <dbReference type="SAM" id="MobiDB-lite"/>
    </source>
</evidence>
<protein>
    <recommendedName>
        <fullName evidence="4">Small ribosomal subunit protein eS1</fullName>
    </recommendedName>
</protein>
<organism evidence="6 7">
    <name type="scientific">Ramazzottius varieornatus</name>
    <name type="common">Water bear</name>
    <name type="synonym">Tardigrade</name>
    <dbReference type="NCBI Taxonomy" id="947166"/>
    <lineage>
        <taxon>Eukaryota</taxon>
        <taxon>Metazoa</taxon>
        <taxon>Ecdysozoa</taxon>
        <taxon>Tardigrada</taxon>
        <taxon>Eutardigrada</taxon>
        <taxon>Parachela</taxon>
        <taxon>Hypsibioidea</taxon>
        <taxon>Ramazzottiidae</taxon>
        <taxon>Ramazzottius</taxon>
    </lineage>
</organism>
<reference evidence="6 7" key="1">
    <citation type="journal article" date="2016" name="Nat. Commun.">
        <title>Extremotolerant tardigrade genome and improved radiotolerance of human cultured cells by tardigrade-unique protein.</title>
        <authorList>
            <person name="Hashimoto T."/>
            <person name="Horikawa D.D."/>
            <person name="Saito Y."/>
            <person name="Kuwahara H."/>
            <person name="Kozuka-Hata H."/>
            <person name="Shin-I T."/>
            <person name="Minakuchi Y."/>
            <person name="Ohishi K."/>
            <person name="Motoyama A."/>
            <person name="Aizu T."/>
            <person name="Enomoto A."/>
            <person name="Kondo K."/>
            <person name="Tanaka S."/>
            <person name="Hara Y."/>
            <person name="Koshikawa S."/>
            <person name="Sagara H."/>
            <person name="Miura T."/>
            <person name="Yokobori S."/>
            <person name="Miyagawa K."/>
            <person name="Suzuki Y."/>
            <person name="Kubo T."/>
            <person name="Oyama M."/>
            <person name="Kohara Y."/>
            <person name="Fujiyama A."/>
            <person name="Arakawa K."/>
            <person name="Katayama T."/>
            <person name="Toyoda A."/>
            <person name="Kunieda T."/>
        </authorList>
    </citation>
    <scope>NUCLEOTIDE SEQUENCE [LARGE SCALE GENOMIC DNA]</scope>
    <source>
        <strain evidence="6 7">YOKOZUNA-1</strain>
    </source>
</reference>
<feature type="region of interest" description="Disordered" evidence="5">
    <location>
        <begin position="1"/>
        <end position="20"/>
    </location>
</feature>
<evidence type="ECO:0000256" key="2">
    <source>
        <dbReference type="ARBA" id="ARBA00022980"/>
    </source>
</evidence>
<name>A0A1D1WB24_RAMVA</name>